<proteinExistence type="predicted"/>
<dbReference type="EMBL" id="JAIPUX010000439">
    <property type="protein sequence ID" value="KAH0628828.1"/>
    <property type="molecule type" value="Genomic_DNA"/>
</dbReference>
<accession>A0ABQ7TGT1</accession>
<name>A0ABQ7TGT1_PHRPL</name>
<sequence length="99" mass="10555">MSESECNGGPAGTPEVPHSATEAFVEATGQALAWALTNGGTDTLGSTGSNAQKKKLQHNKHKTQGTNVVHRSPRALFCLRLNNPIRRAAISIVEWKHPA</sequence>
<organism evidence="1 2">
    <name type="scientific">Phrynosoma platyrhinos</name>
    <name type="common">Desert horned lizard</name>
    <dbReference type="NCBI Taxonomy" id="52577"/>
    <lineage>
        <taxon>Eukaryota</taxon>
        <taxon>Metazoa</taxon>
        <taxon>Chordata</taxon>
        <taxon>Craniata</taxon>
        <taxon>Vertebrata</taxon>
        <taxon>Euteleostomi</taxon>
        <taxon>Lepidosauria</taxon>
        <taxon>Squamata</taxon>
        <taxon>Bifurcata</taxon>
        <taxon>Unidentata</taxon>
        <taxon>Episquamata</taxon>
        <taxon>Toxicofera</taxon>
        <taxon>Iguania</taxon>
        <taxon>Phrynosomatidae</taxon>
        <taxon>Phrynosomatinae</taxon>
        <taxon>Phrynosoma</taxon>
    </lineage>
</organism>
<reference evidence="1 2" key="1">
    <citation type="journal article" date="2022" name="Gigascience">
        <title>A chromosome-level genome assembly and annotation of the desert horned lizard, Phrynosoma platyrhinos, provides insight into chromosomal rearrangements among reptiles.</title>
        <authorList>
            <person name="Koochekian N."/>
            <person name="Ascanio A."/>
            <person name="Farleigh K."/>
            <person name="Card D.C."/>
            <person name="Schield D.R."/>
            <person name="Castoe T.A."/>
            <person name="Jezkova T."/>
        </authorList>
    </citation>
    <scope>NUCLEOTIDE SEQUENCE [LARGE SCALE GENOMIC DNA]</scope>
    <source>
        <strain evidence="1">NK-2021</strain>
    </source>
</reference>
<dbReference type="Proteomes" id="UP000826234">
    <property type="component" value="Unassembled WGS sequence"/>
</dbReference>
<evidence type="ECO:0000313" key="2">
    <source>
        <dbReference type="Proteomes" id="UP000826234"/>
    </source>
</evidence>
<evidence type="ECO:0000313" key="1">
    <source>
        <dbReference type="EMBL" id="KAH0628828.1"/>
    </source>
</evidence>
<comment type="caution">
    <text evidence="1">The sequence shown here is derived from an EMBL/GenBank/DDBJ whole genome shotgun (WGS) entry which is preliminary data.</text>
</comment>
<gene>
    <name evidence="1" type="ORF">JD844_010399</name>
</gene>
<keyword evidence="2" id="KW-1185">Reference proteome</keyword>
<protein>
    <submittedName>
        <fullName evidence="1">Uncharacterized protein</fullName>
    </submittedName>
</protein>